<dbReference type="Proteomes" id="UP000299102">
    <property type="component" value="Unassembled WGS sequence"/>
</dbReference>
<protein>
    <submittedName>
        <fullName evidence="2">Uncharacterized protein</fullName>
    </submittedName>
</protein>
<dbReference type="EMBL" id="BGZK01001249">
    <property type="protein sequence ID" value="GBP75459.1"/>
    <property type="molecule type" value="Genomic_DNA"/>
</dbReference>
<keyword evidence="3" id="KW-1185">Reference proteome</keyword>
<dbReference type="AlphaFoldDB" id="A0A4C1YLE7"/>
<organism evidence="2 3">
    <name type="scientific">Eumeta variegata</name>
    <name type="common">Bagworm moth</name>
    <name type="synonym">Eumeta japonica</name>
    <dbReference type="NCBI Taxonomy" id="151549"/>
    <lineage>
        <taxon>Eukaryota</taxon>
        <taxon>Metazoa</taxon>
        <taxon>Ecdysozoa</taxon>
        <taxon>Arthropoda</taxon>
        <taxon>Hexapoda</taxon>
        <taxon>Insecta</taxon>
        <taxon>Pterygota</taxon>
        <taxon>Neoptera</taxon>
        <taxon>Endopterygota</taxon>
        <taxon>Lepidoptera</taxon>
        <taxon>Glossata</taxon>
        <taxon>Ditrysia</taxon>
        <taxon>Tineoidea</taxon>
        <taxon>Psychidae</taxon>
        <taxon>Oiketicinae</taxon>
        <taxon>Eumeta</taxon>
    </lineage>
</organism>
<name>A0A4C1YLE7_EUMVA</name>
<comment type="caution">
    <text evidence="2">The sequence shown here is derived from an EMBL/GenBank/DDBJ whole genome shotgun (WGS) entry which is preliminary data.</text>
</comment>
<reference evidence="2 3" key="1">
    <citation type="journal article" date="2019" name="Commun. Biol.">
        <title>The bagworm genome reveals a unique fibroin gene that provides high tensile strength.</title>
        <authorList>
            <person name="Kono N."/>
            <person name="Nakamura H."/>
            <person name="Ohtoshi R."/>
            <person name="Tomita M."/>
            <person name="Numata K."/>
            <person name="Arakawa K."/>
        </authorList>
    </citation>
    <scope>NUCLEOTIDE SEQUENCE [LARGE SCALE GENOMIC DNA]</scope>
</reference>
<feature type="compositionally biased region" description="Polar residues" evidence="1">
    <location>
        <begin position="1"/>
        <end position="13"/>
    </location>
</feature>
<evidence type="ECO:0000313" key="3">
    <source>
        <dbReference type="Proteomes" id="UP000299102"/>
    </source>
</evidence>
<gene>
    <name evidence="2" type="ORF">EVAR_53271_1</name>
</gene>
<evidence type="ECO:0000313" key="2">
    <source>
        <dbReference type="EMBL" id="GBP75459.1"/>
    </source>
</evidence>
<evidence type="ECO:0000256" key="1">
    <source>
        <dbReference type="SAM" id="MobiDB-lite"/>
    </source>
</evidence>
<proteinExistence type="predicted"/>
<accession>A0A4C1YLE7</accession>
<feature type="region of interest" description="Disordered" evidence="1">
    <location>
        <begin position="1"/>
        <end position="21"/>
    </location>
</feature>
<sequence length="66" mass="7354">MGKQTSGPPENTWSPPPMDTRNLGEVITGLPVFQQGIGYQVEEIGLIEEDEKKMGHWNSNVLDKTQ</sequence>